<dbReference type="PROSITE" id="PS51257">
    <property type="entry name" value="PROKAR_LIPOPROTEIN"/>
    <property type="match status" value="1"/>
</dbReference>
<dbReference type="OrthoDB" id="105800at2"/>
<accession>A0A1H1JHZ8</accession>
<keyword evidence="1" id="KW-0732">Signal</keyword>
<protein>
    <submittedName>
        <fullName evidence="2">Uncharacterized protein</fullName>
    </submittedName>
</protein>
<gene>
    <name evidence="2" type="ORF">SAMN05443245_6439</name>
</gene>
<organism evidence="2 3">
    <name type="scientific">Paraburkholderia fungorum</name>
    <dbReference type="NCBI Taxonomy" id="134537"/>
    <lineage>
        <taxon>Bacteria</taxon>
        <taxon>Pseudomonadati</taxon>
        <taxon>Pseudomonadota</taxon>
        <taxon>Betaproteobacteria</taxon>
        <taxon>Burkholderiales</taxon>
        <taxon>Burkholderiaceae</taxon>
        <taxon>Paraburkholderia</taxon>
    </lineage>
</organism>
<evidence type="ECO:0000256" key="1">
    <source>
        <dbReference type="SAM" id="SignalP"/>
    </source>
</evidence>
<dbReference type="EMBL" id="FNKP01000003">
    <property type="protein sequence ID" value="SDR49542.1"/>
    <property type="molecule type" value="Genomic_DNA"/>
</dbReference>
<dbReference type="RefSeq" id="WP_074771628.1">
    <property type="nucleotide sequence ID" value="NZ_FNKP01000003.1"/>
</dbReference>
<evidence type="ECO:0000313" key="3">
    <source>
        <dbReference type="Proteomes" id="UP000183487"/>
    </source>
</evidence>
<dbReference type="Proteomes" id="UP000183487">
    <property type="component" value="Unassembled WGS sequence"/>
</dbReference>
<reference evidence="3" key="1">
    <citation type="submission" date="2016-10" db="EMBL/GenBank/DDBJ databases">
        <authorList>
            <person name="Varghese N."/>
        </authorList>
    </citation>
    <scope>NUCLEOTIDE SEQUENCE [LARGE SCALE GENOMIC DNA]</scope>
    <source>
        <strain evidence="3">GAS106B</strain>
    </source>
</reference>
<proteinExistence type="predicted"/>
<feature type="chain" id="PRO_5010303524" evidence="1">
    <location>
        <begin position="27"/>
        <end position="576"/>
    </location>
</feature>
<feature type="signal peptide" evidence="1">
    <location>
        <begin position="1"/>
        <end position="26"/>
    </location>
</feature>
<name>A0A1H1JHZ8_9BURK</name>
<dbReference type="AlphaFoldDB" id="A0A1H1JHZ8"/>
<evidence type="ECO:0000313" key="2">
    <source>
        <dbReference type="EMBL" id="SDR49542.1"/>
    </source>
</evidence>
<keyword evidence="3" id="KW-1185">Reference proteome</keyword>
<sequence>MQTTLRLLPIAAVVSFLAACGGSNHSSTPASTSAPTPASSTTPATSASAYSAGNLLVARTAYDPAFSVTGTLPYNATPTTTNAAPISAVSPGTFPNVFTNDANDANFGVTSEAYIDQWAPGASAAAQTLDITAQAAKNGAKFATSFASKSEMALNISLDSKSVTFVGYNTSPDQLDISNSNTPGVIDTTNTDVAAPTYRTVAQLNFADSSLSFTNTNAYAGNNGRSAVLANGMYYIVGNAGNSGKSPKPTTAILDMLSMSSGVQSIAAGSSCAFTQVIGAFQSGTGTGTYATAPAGTACSLATMGTITNGSSTGDQFGFTIASLATTPATAADKTGKDANFRGLYVGPDGTVYTSKGSGGNGVNTVYQVGATAALANGGQLPQNAAISILPGFTTALATNLTNLTSPSQVTGTVYPFGMWIPASNPSLMFVADEGDGVAGDQVSGSGGLWVYQKTGTTWAPIAHLTAGLNLGTAYPITDTTGVYGVKGASYTTTTDGLRDITGQVNSDGSFTIYATTSTIGSSLGSAFDAGAESNQLVKITLNVTGSTAASATGFTLMQTAPYGQALRGVAMVPKS</sequence>